<protein>
    <submittedName>
        <fullName evidence="1">Uncharacterized protein</fullName>
    </submittedName>
</protein>
<dbReference type="Proteomes" id="UP000188320">
    <property type="component" value="Unassembled WGS sequence"/>
</dbReference>
<evidence type="ECO:0000313" key="1">
    <source>
        <dbReference type="EMBL" id="OMH82345.1"/>
    </source>
</evidence>
<dbReference type="AlphaFoldDB" id="A0A1R1PN04"/>
<keyword evidence="2" id="KW-1185">Reference proteome</keyword>
<comment type="caution">
    <text evidence="1">The sequence shown here is derived from an EMBL/GenBank/DDBJ whole genome shotgun (WGS) entry which is preliminary data.</text>
</comment>
<accession>A0A1R1PN04</accession>
<sequence>MPFVPCPSCLGYFHSGSCQFGMKQTAILNPLNPESATFNPPTSIICCTNSTLPALIAPNKLVIVAVFGLINPSIPALLFNPNRFSTIISEALLVFISGLKQSSSEITVSAFMFVHERGIRVYNLGGLPIHYNVHCE</sequence>
<proteinExistence type="predicted"/>
<name>A0A1R1PN04_ZANCU</name>
<reference evidence="2" key="1">
    <citation type="submission" date="2017-01" db="EMBL/GenBank/DDBJ databases">
        <authorList>
            <person name="Wang Y."/>
            <person name="White M."/>
            <person name="Kvist S."/>
            <person name="Moncalvo J.-M."/>
        </authorList>
    </citation>
    <scope>NUCLEOTIDE SEQUENCE [LARGE SCALE GENOMIC DNA]</scope>
    <source>
        <strain evidence="2">COL-18-3</strain>
    </source>
</reference>
<organism evidence="1 2">
    <name type="scientific">Zancudomyces culisetae</name>
    <name type="common">Gut fungus</name>
    <name type="synonym">Smittium culisetae</name>
    <dbReference type="NCBI Taxonomy" id="1213189"/>
    <lineage>
        <taxon>Eukaryota</taxon>
        <taxon>Fungi</taxon>
        <taxon>Fungi incertae sedis</taxon>
        <taxon>Zoopagomycota</taxon>
        <taxon>Kickxellomycotina</taxon>
        <taxon>Harpellomycetes</taxon>
        <taxon>Harpellales</taxon>
        <taxon>Legeriomycetaceae</taxon>
        <taxon>Zancudomyces</taxon>
    </lineage>
</organism>
<evidence type="ECO:0000313" key="2">
    <source>
        <dbReference type="Proteomes" id="UP000188320"/>
    </source>
</evidence>
<dbReference type="EMBL" id="LSSK01000684">
    <property type="protein sequence ID" value="OMH82345.1"/>
    <property type="molecule type" value="Genomic_DNA"/>
</dbReference>
<gene>
    <name evidence="1" type="ORF">AX774_g4181</name>
</gene>